<dbReference type="AlphaFoldDB" id="A0A9W4XFB7"/>
<evidence type="ECO:0000313" key="1">
    <source>
        <dbReference type="EMBL" id="CAI6300643.1"/>
    </source>
</evidence>
<proteinExistence type="predicted"/>
<keyword evidence="2" id="KW-1185">Reference proteome</keyword>
<dbReference type="EMBL" id="CAOQHR010000002">
    <property type="protein sequence ID" value="CAI6300643.1"/>
    <property type="molecule type" value="Genomic_DNA"/>
</dbReference>
<name>A0A9W4XFB7_9PLEO</name>
<dbReference type="Proteomes" id="UP001152607">
    <property type="component" value="Unassembled WGS sequence"/>
</dbReference>
<protein>
    <submittedName>
        <fullName evidence="1">Uncharacterized protein</fullName>
    </submittedName>
</protein>
<evidence type="ECO:0000313" key="2">
    <source>
        <dbReference type="Proteomes" id="UP001152607"/>
    </source>
</evidence>
<comment type="caution">
    <text evidence="1">The sequence shown here is derived from an EMBL/GenBank/DDBJ whole genome shotgun (WGS) entry which is preliminary data.</text>
</comment>
<accession>A0A9W4XFB7</accession>
<organism evidence="1 2">
    <name type="scientific">Periconia digitata</name>
    <dbReference type="NCBI Taxonomy" id="1303443"/>
    <lineage>
        <taxon>Eukaryota</taxon>
        <taxon>Fungi</taxon>
        <taxon>Dikarya</taxon>
        <taxon>Ascomycota</taxon>
        <taxon>Pezizomycotina</taxon>
        <taxon>Dothideomycetes</taxon>
        <taxon>Pleosporomycetidae</taxon>
        <taxon>Pleosporales</taxon>
        <taxon>Massarineae</taxon>
        <taxon>Periconiaceae</taxon>
        <taxon>Periconia</taxon>
    </lineage>
</organism>
<reference evidence="1" key="1">
    <citation type="submission" date="2023-01" db="EMBL/GenBank/DDBJ databases">
        <authorList>
            <person name="Van Ghelder C."/>
            <person name="Rancurel C."/>
        </authorList>
    </citation>
    <scope>NUCLEOTIDE SEQUENCE</scope>
    <source>
        <strain evidence="1">CNCM I-4278</strain>
    </source>
</reference>
<gene>
    <name evidence="1" type="ORF">PDIGIT_LOCUS2822</name>
</gene>
<sequence length="67" mass="7898">MSDSFKICTTRRLLVGLLAYLPHQHIPPRSINPGHLLSPRILCYPFINNKERKEGRKIWILLPYRSE</sequence>